<dbReference type="AlphaFoldDB" id="A0A0N9HW39"/>
<dbReference type="KEGG" id="kphy:AOZ06_04840"/>
<organism evidence="1 2">
    <name type="scientific">Kibdelosporangium phytohabitans</name>
    <dbReference type="NCBI Taxonomy" id="860235"/>
    <lineage>
        <taxon>Bacteria</taxon>
        <taxon>Bacillati</taxon>
        <taxon>Actinomycetota</taxon>
        <taxon>Actinomycetes</taxon>
        <taxon>Pseudonocardiales</taxon>
        <taxon>Pseudonocardiaceae</taxon>
        <taxon>Kibdelosporangium</taxon>
    </lineage>
</organism>
<reference evidence="1 2" key="1">
    <citation type="submission" date="2015-07" db="EMBL/GenBank/DDBJ databases">
        <title>Genome sequencing of Kibdelosporangium phytohabitans.</title>
        <authorList>
            <person name="Qin S."/>
            <person name="Xing K."/>
        </authorList>
    </citation>
    <scope>NUCLEOTIDE SEQUENCE [LARGE SCALE GENOMIC DNA]</scope>
    <source>
        <strain evidence="1 2">KLBMP1111</strain>
    </source>
</reference>
<keyword evidence="2" id="KW-1185">Reference proteome</keyword>
<name>A0A0N9HW39_9PSEU</name>
<dbReference type="Proteomes" id="UP000063699">
    <property type="component" value="Chromosome"/>
</dbReference>
<sequence length="109" mass="12167">MLLMRLSDLPRQCTSEPALHPWCAAYTSDSCPMIGGRLDHYRSFPPRLDTNMLSAPDAAARQGAAAEPWFAVWLAGYRVIIDHGNLAASYAGTRPLRVRPVTWRLPNIF</sequence>
<gene>
    <name evidence="1" type="ORF">AOZ06_04840</name>
</gene>
<evidence type="ECO:0000313" key="2">
    <source>
        <dbReference type="Proteomes" id="UP000063699"/>
    </source>
</evidence>
<evidence type="ECO:0000313" key="1">
    <source>
        <dbReference type="EMBL" id="ALG06339.1"/>
    </source>
</evidence>
<accession>A0A0N9HW39</accession>
<proteinExistence type="predicted"/>
<protein>
    <submittedName>
        <fullName evidence="1">Uncharacterized protein</fullName>
    </submittedName>
</protein>
<dbReference type="EMBL" id="CP012752">
    <property type="protein sequence ID" value="ALG06339.1"/>
    <property type="molecule type" value="Genomic_DNA"/>
</dbReference>